<feature type="compositionally biased region" description="Low complexity" evidence="2">
    <location>
        <begin position="272"/>
        <end position="292"/>
    </location>
</feature>
<sequence length="657" mass="72519">MDPNGSQYGLGSDNPYFQSNPDEAQFQMDSNNNNPFAMDSYGTQVQMNADRSNIQLNANGTQVQMGANGFQVQLGTRSAHYQQQMRQAEDLQHRYTRLNREYQRLLHNHDLLRQREARLAEDNRSLRDQLNARQFNQSAHQAQMAGRNVPVQPLYQQTTESERYATRYPQQQTPWALQVQQQQQQLQEELRQQRQQFASPPALVENYQGLVNNRQPPLSNGGIDLTFGDVPVGVALVPPVAPLPVAAGGVGTFTQMLVDEQSIGEQQPFLGTSSITTGSESSPSLPVFSSGEEASETVTPNTDGMVTQAASDDNTEQSPANGKNSEKRTESDDTSEEHPAKRRRIGQPDWLPPSRNRALNLAQNNLQGQVVKEAEQARIIDQLNMEEDGNKRKARMEQLDRKKKAKAQKAKEEKEARQAQKEEERERNAAEKLARDEKMKAQRALVRKAKAAEKQAADKRAEEEQVAKMAEKQKHVDEDHAAAATTTIAPAGPIAAVAAAATIAPAATITPVGPIAAAAAADAAGAAGAAATIPPAPIPAARPAQPVRRALGLGHWVDMEDKEDEDLFGGDQQEEPQPERESPSQEEETEEEYDEAGFMEDFDELEGETAQGSQEEEGKGADEDEDGEYEVEEEPQQQVEEAVQREVDEESEVSEEE</sequence>
<feature type="coiled-coil region" evidence="1">
    <location>
        <begin position="81"/>
        <end position="115"/>
    </location>
</feature>
<feature type="compositionally biased region" description="Acidic residues" evidence="2">
    <location>
        <begin position="647"/>
        <end position="657"/>
    </location>
</feature>
<dbReference type="RefSeq" id="XP_064707336.1">
    <property type="nucleotide sequence ID" value="XM_064845078.1"/>
</dbReference>
<feature type="compositionally biased region" description="Basic and acidic residues" evidence="2">
    <location>
        <begin position="324"/>
        <end position="339"/>
    </location>
</feature>
<keyword evidence="4" id="KW-1185">Reference proteome</keyword>
<feature type="compositionally biased region" description="Low complexity" evidence="2">
    <location>
        <begin position="520"/>
        <end position="533"/>
    </location>
</feature>
<evidence type="ECO:0000313" key="4">
    <source>
        <dbReference type="Proteomes" id="UP001358417"/>
    </source>
</evidence>
<dbReference type="GeneID" id="89969674"/>
<gene>
    <name evidence="3" type="ORF">LTR84_001454</name>
</gene>
<feature type="region of interest" description="Disordered" evidence="2">
    <location>
        <begin position="1"/>
        <end position="20"/>
    </location>
</feature>
<keyword evidence="1" id="KW-0175">Coiled coil</keyword>
<feature type="compositionally biased region" description="Basic and acidic residues" evidence="2">
    <location>
        <begin position="390"/>
        <end position="400"/>
    </location>
</feature>
<dbReference type="EMBL" id="JAVRRD010000010">
    <property type="protein sequence ID" value="KAK5054563.1"/>
    <property type="molecule type" value="Genomic_DNA"/>
</dbReference>
<feature type="compositionally biased region" description="Acidic residues" evidence="2">
    <location>
        <begin position="622"/>
        <end position="635"/>
    </location>
</feature>
<dbReference type="Proteomes" id="UP001358417">
    <property type="component" value="Unassembled WGS sequence"/>
</dbReference>
<dbReference type="AlphaFoldDB" id="A0AAV9NCN0"/>
<evidence type="ECO:0000256" key="2">
    <source>
        <dbReference type="SAM" id="MobiDB-lite"/>
    </source>
</evidence>
<feature type="compositionally biased region" description="Polar residues" evidence="2">
    <location>
        <begin position="296"/>
        <end position="323"/>
    </location>
</feature>
<feature type="compositionally biased region" description="Basic and acidic residues" evidence="2">
    <location>
        <begin position="409"/>
        <end position="440"/>
    </location>
</feature>
<feature type="compositionally biased region" description="Acidic residues" evidence="2">
    <location>
        <begin position="584"/>
        <end position="607"/>
    </location>
</feature>
<feature type="compositionally biased region" description="Basic and acidic residues" evidence="2">
    <location>
        <begin position="450"/>
        <end position="480"/>
    </location>
</feature>
<feature type="compositionally biased region" description="Acidic residues" evidence="2">
    <location>
        <begin position="560"/>
        <end position="576"/>
    </location>
</feature>
<feature type="region of interest" description="Disordered" evidence="2">
    <location>
        <begin position="390"/>
        <end position="480"/>
    </location>
</feature>
<evidence type="ECO:0000256" key="1">
    <source>
        <dbReference type="SAM" id="Coils"/>
    </source>
</evidence>
<evidence type="ECO:0000313" key="3">
    <source>
        <dbReference type="EMBL" id="KAK5054563.1"/>
    </source>
</evidence>
<feature type="region of interest" description="Disordered" evidence="2">
    <location>
        <begin position="520"/>
        <end position="657"/>
    </location>
</feature>
<evidence type="ECO:0008006" key="5">
    <source>
        <dbReference type="Google" id="ProtNLM"/>
    </source>
</evidence>
<organism evidence="3 4">
    <name type="scientific">Exophiala bonariae</name>
    <dbReference type="NCBI Taxonomy" id="1690606"/>
    <lineage>
        <taxon>Eukaryota</taxon>
        <taxon>Fungi</taxon>
        <taxon>Dikarya</taxon>
        <taxon>Ascomycota</taxon>
        <taxon>Pezizomycotina</taxon>
        <taxon>Eurotiomycetes</taxon>
        <taxon>Chaetothyriomycetidae</taxon>
        <taxon>Chaetothyriales</taxon>
        <taxon>Herpotrichiellaceae</taxon>
        <taxon>Exophiala</taxon>
    </lineage>
</organism>
<protein>
    <recommendedName>
        <fullName evidence="5">BZIP domain-containing protein</fullName>
    </recommendedName>
</protein>
<proteinExistence type="predicted"/>
<feature type="region of interest" description="Disordered" evidence="2">
    <location>
        <begin position="269"/>
        <end position="356"/>
    </location>
</feature>
<reference evidence="3 4" key="1">
    <citation type="submission" date="2023-08" db="EMBL/GenBank/DDBJ databases">
        <title>Black Yeasts Isolated from many extreme environments.</title>
        <authorList>
            <person name="Coleine C."/>
            <person name="Stajich J.E."/>
            <person name="Selbmann L."/>
        </authorList>
    </citation>
    <scope>NUCLEOTIDE SEQUENCE [LARGE SCALE GENOMIC DNA]</scope>
    <source>
        <strain evidence="3 4">CCFEE 5792</strain>
    </source>
</reference>
<accession>A0AAV9NCN0</accession>
<name>A0AAV9NCN0_9EURO</name>
<comment type="caution">
    <text evidence="3">The sequence shown here is derived from an EMBL/GenBank/DDBJ whole genome shotgun (WGS) entry which is preliminary data.</text>
</comment>